<feature type="binding site" evidence="5 9">
    <location>
        <position position="312"/>
    </location>
    <ligand>
        <name>substrate</name>
    </ligand>
</feature>
<feature type="active site" description="Proton acceptor" evidence="5 7">
    <location>
        <position position="311"/>
    </location>
</feature>
<dbReference type="FunFam" id="3.40.50.1980:FF:000026">
    <property type="entry name" value="Histidinol dehydrogenase"/>
    <property type="match status" value="1"/>
</dbReference>
<dbReference type="GO" id="GO:0051287">
    <property type="term" value="F:NAD binding"/>
    <property type="evidence" value="ECO:0007669"/>
    <property type="project" value="InterPro"/>
</dbReference>
<evidence type="ECO:0000256" key="1">
    <source>
        <dbReference type="ARBA" id="ARBA00010178"/>
    </source>
</evidence>
<protein>
    <recommendedName>
        <fullName evidence="5">Histidinol dehydrogenase</fullName>
        <shortName evidence="5">HDH</shortName>
        <ecNumber evidence="5">1.1.1.23</ecNumber>
    </recommendedName>
</protein>
<evidence type="ECO:0000256" key="5">
    <source>
        <dbReference type="HAMAP-Rule" id="MF_01024"/>
    </source>
</evidence>
<evidence type="ECO:0000256" key="8">
    <source>
        <dbReference type="PIRSR" id="PIRSR000099-2"/>
    </source>
</evidence>
<evidence type="ECO:0000256" key="2">
    <source>
        <dbReference type="ARBA" id="ARBA00022723"/>
    </source>
</evidence>
<comment type="cofactor">
    <cofactor evidence="5 10">
        <name>Zn(2+)</name>
        <dbReference type="ChEBI" id="CHEBI:29105"/>
    </cofactor>
    <text evidence="5 10">Binds 1 zinc ion per subunit.</text>
</comment>
<dbReference type="Gene3D" id="1.20.5.1300">
    <property type="match status" value="1"/>
</dbReference>
<dbReference type="EC" id="1.1.1.23" evidence="5"/>
<keyword evidence="4 5" id="KW-0560">Oxidoreductase</keyword>
<dbReference type="CDD" id="cd06572">
    <property type="entry name" value="Histidinol_dh"/>
    <property type="match status" value="1"/>
</dbReference>
<proteinExistence type="inferred from homology"/>
<sequence>MLNKTEFYARFQNVSDIEQSLIDQVNTIIQNVKKNQDKALFDYNKQFDGVELSQLEVPQADIEASLTQISPELREALTQSFENIKAFQERIKHEDVIGEYTSEIYNPLESVGIYVPGGKAAYPSTVLMTATLAKVAGVKEIIAVTPPQAEGIKPSILAACKIAGVDRIFQVGGAQSIAALAFGTETVPKVDKIVGPGNQFVALAKQLLYGYVGIDQIAGPSEIMIIADETSRPEFIVQDILAQAEHDERARTFLLSTSQSLLEEVEALLPKAINNAPRKAIIEPSVRDFHYPILTESIEDNIEIANYVAPEHLSIQTKEPDYYINKIKYAGAMFLGSYAPEALGDYNAGPSHVLPTNQTSRFTNGLTVNDFLTSHSVIRYDQHAFNNLAEGAMTIAHEEGLYQHEASVKVRVEQEES</sequence>
<dbReference type="InterPro" id="IPR022695">
    <property type="entry name" value="Histidinol_DH_monofunct"/>
</dbReference>
<dbReference type="HAMAP" id="MF_01024">
    <property type="entry name" value="HisD"/>
    <property type="match status" value="1"/>
</dbReference>
<evidence type="ECO:0000256" key="9">
    <source>
        <dbReference type="PIRSR" id="PIRSR000099-3"/>
    </source>
</evidence>
<dbReference type="PIRSF" id="PIRSF000099">
    <property type="entry name" value="Histidinol_dh"/>
    <property type="match status" value="1"/>
</dbReference>
<organism evidence="12">
    <name type="scientific">Staphylococcus simulans</name>
    <dbReference type="NCBI Taxonomy" id="1286"/>
    <lineage>
        <taxon>Bacteria</taxon>
        <taxon>Bacillati</taxon>
        <taxon>Bacillota</taxon>
        <taxon>Bacilli</taxon>
        <taxon>Bacillales</taxon>
        <taxon>Staphylococcaceae</taxon>
        <taxon>Staphylococcus</taxon>
    </lineage>
</organism>
<dbReference type="GO" id="GO:0005829">
    <property type="term" value="C:cytosol"/>
    <property type="evidence" value="ECO:0007669"/>
    <property type="project" value="TreeGrafter"/>
</dbReference>
<dbReference type="InterPro" id="IPR016161">
    <property type="entry name" value="Ald_DH/histidinol_DH"/>
</dbReference>
<evidence type="ECO:0000256" key="3">
    <source>
        <dbReference type="ARBA" id="ARBA00022833"/>
    </source>
</evidence>
<dbReference type="KEGG" id="ssif:AL483_06820"/>
<evidence type="ECO:0000313" key="12">
    <source>
        <dbReference type="EMBL" id="VYU48874.1"/>
    </source>
</evidence>
<evidence type="ECO:0000256" key="4">
    <source>
        <dbReference type="ARBA" id="ARBA00023002"/>
    </source>
</evidence>
<feature type="binding site" evidence="5 9">
    <location>
        <position position="221"/>
    </location>
    <ligand>
        <name>substrate</name>
    </ligand>
</feature>
<keyword evidence="5" id="KW-0368">Histidine biosynthesis</keyword>
<feature type="binding site" evidence="5 8">
    <location>
        <position position="198"/>
    </location>
    <ligand>
        <name>NAD(+)</name>
        <dbReference type="ChEBI" id="CHEBI:57540"/>
    </ligand>
</feature>
<feature type="binding site" evidence="5 8">
    <location>
        <position position="114"/>
    </location>
    <ligand>
        <name>NAD(+)</name>
        <dbReference type="ChEBI" id="CHEBI:57540"/>
    </ligand>
</feature>
<dbReference type="PANTHER" id="PTHR21256">
    <property type="entry name" value="HISTIDINOL DEHYDROGENASE HDH"/>
    <property type="match status" value="1"/>
</dbReference>
<dbReference type="InterPro" id="IPR012131">
    <property type="entry name" value="Hstdl_DH"/>
</dbReference>
<feature type="binding site" evidence="5 9">
    <location>
        <position position="243"/>
    </location>
    <ligand>
        <name>substrate</name>
    </ligand>
</feature>
<feature type="binding site" evidence="5 10">
    <location>
        <position position="243"/>
    </location>
    <ligand>
        <name>Zn(2+)</name>
        <dbReference type="ChEBI" id="CHEBI:29105"/>
    </ligand>
</feature>
<feature type="binding site" evidence="5 10">
    <location>
        <position position="246"/>
    </location>
    <ligand>
        <name>Zn(2+)</name>
        <dbReference type="ChEBI" id="CHEBI:29105"/>
    </ligand>
</feature>
<dbReference type="EMBL" id="CACRUO010000060">
    <property type="protein sequence ID" value="VYU48874.1"/>
    <property type="molecule type" value="Genomic_DNA"/>
</dbReference>
<feature type="binding site" evidence="5 9">
    <location>
        <position position="399"/>
    </location>
    <ligand>
        <name>substrate</name>
    </ligand>
</feature>
<accession>A0A6N3FA24</accession>
<comment type="similarity">
    <text evidence="1 5 6 11">Belongs to the histidinol dehydrogenase family.</text>
</comment>
<dbReference type="NCBIfam" id="TIGR00069">
    <property type="entry name" value="hisD"/>
    <property type="match status" value="1"/>
</dbReference>
<comment type="function">
    <text evidence="5">Catalyzes the sequential NAD-dependent oxidations of L-histidinol to L-histidinaldehyde and then to L-histidine.</text>
</comment>
<reference evidence="12" key="1">
    <citation type="submission" date="2019-11" db="EMBL/GenBank/DDBJ databases">
        <authorList>
            <person name="Feng L."/>
        </authorList>
    </citation>
    <scope>NUCLEOTIDE SEQUENCE</scope>
    <source>
        <strain evidence="12">SsimulansLFYP27</strain>
    </source>
</reference>
<feature type="active site" description="Proton acceptor" evidence="5 7">
    <location>
        <position position="312"/>
    </location>
</feature>
<keyword evidence="5" id="KW-0028">Amino-acid biosynthesis</keyword>
<dbReference type="FunFam" id="3.40.50.1980:FF:000001">
    <property type="entry name" value="Histidinol dehydrogenase"/>
    <property type="match status" value="1"/>
</dbReference>
<keyword evidence="5 8" id="KW-0520">NAD</keyword>
<feature type="binding site" evidence="5 9">
    <location>
        <position position="246"/>
    </location>
    <ligand>
        <name>substrate</name>
    </ligand>
</feature>
<comment type="pathway">
    <text evidence="5">Amino-acid biosynthesis; L-histidine biosynthesis; L-histidine from 5-phospho-alpha-D-ribose 1-diphosphate: step 9/9.</text>
</comment>
<keyword evidence="3 5" id="KW-0862">Zinc</keyword>
<dbReference type="PRINTS" id="PR00083">
    <property type="entry name" value="HOLDHDRGNASE"/>
</dbReference>
<dbReference type="PANTHER" id="PTHR21256:SF2">
    <property type="entry name" value="HISTIDINE BIOSYNTHESIS TRIFUNCTIONAL PROTEIN"/>
    <property type="match status" value="1"/>
</dbReference>
<feature type="binding site" evidence="5 9">
    <location>
        <position position="345"/>
    </location>
    <ligand>
        <name>substrate</name>
    </ligand>
</feature>
<dbReference type="Gene3D" id="3.40.50.1980">
    <property type="entry name" value="Nitrogenase molybdenum iron protein domain"/>
    <property type="match status" value="2"/>
</dbReference>
<evidence type="ECO:0000256" key="6">
    <source>
        <dbReference type="PIRNR" id="PIRNR000099"/>
    </source>
</evidence>
<dbReference type="GO" id="GO:0004399">
    <property type="term" value="F:histidinol dehydrogenase activity"/>
    <property type="evidence" value="ECO:0007669"/>
    <property type="project" value="UniProtKB-UniRule"/>
</dbReference>
<evidence type="ECO:0000256" key="10">
    <source>
        <dbReference type="PIRSR" id="PIRSR000099-4"/>
    </source>
</evidence>
<dbReference type="GO" id="GO:0000105">
    <property type="term" value="P:L-histidine biosynthetic process"/>
    <property type="evidence" value="ECO:0007669"/>
    <property type="project" value="UniProtKB-UniRule"/>
</dbReference>
<feature type="binding site" evidence="5 8">
    <location>
        <position position="175"/>
    </location>
    <ligand>
        <name>NAD(+)</name>
        <dbReference type="ChEBI" id="CHEBI:57540"/>
    </ligand>
</feature>
<dbReference type="AlphaFoldDB" id="A0A6N3FA24"/>
<keyword evidence="2 5" id="KW-0479">Metal-binding</keyword>
<dbReference type="RefSeq" id="WP_057510967.1">
    <property type="nucleotide sequence ID" value="NZ_CACRUO010000060.1"/>
</dbReference>
<dbReference type="UniPathway" id="UPA00031">
    <property type="reaction ID" value="UER00014"/>
</dbReference>
<feature type="binding site" evidence="5 9">
    <location>
        <position position="404"/>
    </location>
    <ligand>
        <name>substrate</name>
    </ligand>
</feature>
<dbReference type="NCBIfam" id="NF010343">
    <property type="entry name" value="PRK13770.1"/>
    <property type="match status" value="1"/>
</dbReference>
<evidence type="ECO:0000256" key="11">
    <source>
        <dbReference type="RuleBase" id="RU004175"/>
    </source>
</evidence>
<evidence type="ECO:0000256" key="7">
    <source>
        <dbReference type="PIRSR" id="PIRSR000099-1"/>
    </source>
</evidence>
<feature type="binding site" evidence="5 10">
    <location>
        <position position="404"/>
    </location>
    <ligand>
        <name>Zn(2+)</name>
        <dbReference type="ChEBI" id="CHEBI:29105"/>
    </ligand>
</feature>
<dbReference type="Pfam" id="PF00815">
    <property type="entry name" value="Histidinol_dh"/>
    <property type="match status" value="1"/>
</dbReference>
<dbReference type="GO" id="GO:0008270">
    <property type="term" value="F:zinc ion binding"/>
    <property type="evidence" value="ECO:0007669"/>
    <property type="project" value="UniProtKB-UniRule"/>
</dbReference>
<comment type="catalytic activity">
    <reaction evidence="5">
        <text>L-histidinol + 2 NAD(+) + H2O = L-histidine + 2 NADH + 3 H(+)</text>
        <dbReference type="Rhea" id="RHEA:20641"/>
        <dbReference type="ChEBI" id="CHEBI:15377"/>
        <dbReference type="ChEBI" id="CHEBI:15378"/>
        <dbReference type="ChEBI" id="CHEBI:57540"/>
        <dbReference type="ChEBI" id="CHEBI:57595"/>
        <dbReference type="ChEBI" id="CHEBI:57699"/>
        <dbReference type="ChEBI" id="CHEBI:57945"/>
        <dbReference type="EC" id="1.1.1.23"/>
    </reaction>
</comment>
<name>A0A6N3FA24_STASI</name>
<feature type="binding site" evidence="5 10">
    <location>
        <position position="345"/>
    </location>
    <ligand>
        <name>Zn(2+)</name>
        <dbReference type="ChEBI" id="CHEBI:29105"/>
    </ligand>
</feature>
<gene>
    <name evidence="5 12" type="primary">hisD</name>
    <name evidence="12" type="ORF">SSLFYP27_02387</name>
</gene>
<dbReference type="SUPFAM" id="SSF53720">
    <property type="entry name" value="ALDH-like"/>
    <property type="match status" value="1"/>
</dbReference>